<dbReference type="EMBL" id="VFML01000002">
    <property type="protein sequence ID" value="TQI94491.1"/>
    <property type="molecule type" value="Genomic_DNA"/>
</dbReference>
<sequence>MNAVPETNVEQTALWNGAGARGWVEAQDLLDRMLKPVEDVLVDAVRPVPARRVLDVGCGTGGVTVAVATALGAGSRCVGVDVSEPMIAAARARTEREGAPASFIRADAQSHTFEPGGFDLIVSRFGVMFFDDVARAFDNLRRATRDGGELRFIVWRGMAENPFMTTAERAAAPLLPNLPDRDPDAPGQFALADADRVRRALAESAWTGIDIQPVDVACSLPEQELARYVTLFGPVGRALQEADDRLRDQVVDAVLPAFAPFVRGTRVRFTAACWVVTARAASDQV</sequence>
<organism evidence="5 6">
    <name type="scientific">Amycolatopsis cihanbeyliensis</name>
    <dbReference type="NCBI Taxonomy" id="1128664"/>
    <lineage>
        <taxon>Bacteria</taxon>
        <taxon>Bacillati</taxon>
        <taxon>Actinomycetota</taxon>
        <taxon>Actinomycetes</taxon>
        <taxon>Pseudonocardiales</taxon>
        <taxon>Pseudonocardiaceae</taxon>
        <taxon>Amycolatopsis</taxon>
    </lineage>
</organism>
<keyword evidence="6" id="KW-1185">Reference proteome</keyword>
<gene>
    <name evidence="5" type="ORF">FB471_6656</name>
</gene>
<dbReference type="CDD" id="cd02440">
    <property type="entry name" value="AdoMet_MTases"/>
    <property type="match status" value="1"/>
</dbReference>
<name>A0A542CUK9_AMYCI</name>
<evidence type="ECO:0000313" key="6">
    <source>
        <dbReference type="Proteomes" id="UP000320876"/>
    </source>
</evidence>
<dbReference type="GO" id="GO:0008168">
    <property type="term" value="F:methyltransferase activity"/>
    <property type="evidence" value="ECO:0007669"/>
    <property type="project" value="UniProtKB-KW"/>
</dbReference>
<keyword evidence="2 5" id="KW-0808">Transferase</keyword>
<reference evidence="5 6" key="1">
    <citation type="submission" date="2019-06" db="EMBL/GenBank/DDBJ databases">
        <title>Sequencing the genomes of 1000 actinobacteria strains.</title>
        <authorList>
            <person name="Klenk H.-P."/>
        </authorList>
    </citation>
    <scope>NUCLEOTIDE SEQUENCE [LARGE SCALE GENOMIC DNA]</scope>
    <source>
        <strain evidence="5 6">DSM 45679</strain>
    </source>
</reference>
<dbReference type="InterPro" id="IPR041698">
    <property type="entry name" value="Methyltransf_25"/>
</dbReference>
<feature type="domain" description="Methyltransferase" evidence="4">
    <location>
        <begin position="53"/>
        <end position="148"/>
    </location>
</feature>
<dbReference type="OrthoDB" id="9777638at2"/>
<accession>A0A542CUK9</accession>
<dbReference type="AlphaFoldDB" id="A0A542CUK9"/>
<evidence type="ECO:0000256" key="3">
    <source>
        <dbReference type="ARBA" id="ARBA00022691"/>
    </source>
</evidence>
<evidence type="ECO:0000256" key="1">
    <source>
        <dbReference type="ARBA" id="ARBA00022603"/>
    </source>
</evidence>
<dbReference type="Pfam" id="PF13649">
    <property type="entry name" value="Methyltransf_25"/>
    <property type="match status" value="1"/>
</dbReference>
<dbReference type="SUPFAM" id="SSF53335">
    <property type="entry name" value="S-adenosyl-L-methionine-dependent methyltransferases"/>
    <property type="match status" value="1"/>
</dbReference>
<protein>
    <submittedName>
        <fullName evidence="5">Methyltransferase family protein</fullName>
    </submittedName>
</protein>
<evidence type="ECO:0000259" key="4">
    <source>
        <dbReference type="Pfam" id="PF13649"/>
    </source>
</evidence>
<dbReference type="Gene3D" id="3.40.50.150">
    <property type="entry name" value="Vaccinia Virus protein VP39"/>
    <property type="match status" value="1"/>
</dbReference>
<evidence type="ECO:0000313" key="5">
    <source>
        <dbReference type="EMBL" id="TQI94491.1"/>
    </source>
</evidence>
<proteinExistence type="predicted"/>
<dbReference type="PANTHER" id="PTHR43464">
    <property type="entry name" value="METHYLTRANSFERASE"/>
    <property type="match status" value="1"/>
</dbReference>
<evidence type="ECO:0000256" key="2">
    <source>
        <dbReference type="ARBA" id="ARBA00022679"/>
    </source>
</evidence>
<dbReference type="PANTHER" id="PTHR43464:SF19">
    <property type="entry name" value="UBIQUINONE BIOSYNTHESIS O-METHYLTRANSFERASE, MITOCHONDRIAL"/>
    <property type="match status" value="1"/>
</dbReference>
<dbReference type="RefSeq" id="WP_142003712.1">
    <property type="nucleotide sequence ID" value="NZ_VFML01000002.1"/>
</dbReference>
<keyword evidence="1 5" id="KW-0489">Methyltransferase</keyword>
<dbReference type="InterPro" id="IPR029063">
    <property type="entry name" value="SAM-dependent_MTases_sf"/>
</dbReference>
<comment type="caution">
    <text evidence="5">The sequence shown here is derived from an EMBL/GenBank/DDBJ whole genome shotgun (WGS) entry which is preliminary data.</text>
</comment>
<dbReference type="GO" id="GO:0032259">
    <property type="term" value="P:methylation"/>
    <property type="evidence" value="ECO:0007669"/>
    <property type="project" value="UniProtKB-KW"/>
</dbReference>
<keyword evidence="3" id="KW-0949">S-adenosyl-L-methionine</keyword>
<dbReference type="Proteomes" id="UP000320876">
    <property type="component" value="Unassembled WGS sequence"/>
</dbReference>